<dbReference type="RefSeq" id="WP_009147416.1">
    <property type="nucleotide sequence ID" value="NZ_CP121471.1"/>
</dbReference>
<dbReference type="Proteomes" id="UP000002964">
    <property type="component" value="Unassembled WGS sequence"/>
</dbReference>
<dbReference type="GO" id="GO:0046872">
    <property type="term" value="F:metal ion binding"/>
    <property type="evidence" value="ECO:0007669"/>
    <property type="project" value="UniProtKB-KW"/>
</dbReference>
<dbReference type="InterPro" id="IPR013848">
    <property type="entry name" value="Methylthiotransferase_N"/>
</dbReference>
<dbReference type="NCBIfam" id="TIGR00089">
    <property type="entry name" value="MiaB/RimO family radical SAM methylthiotransferase"/>
    <property type="match status" value="1"/>
</dbReference>
<dbReference type="SFLD" id="SFLDS00029">
    <property type="entry name" value="Radical_SAM"/>
    <property type="match status" value="1"/>
</dbReference>
<name>H8YY06_9GAMM</name>
<dbReference type="InterPro" id="IPR007197">
    <property type="entry name" value="rSAM"/>
</dbReference>
<evidence type="ECO:0000313" key="11">
    <source>
        <dbReference type="EMBL" id="EIC23332.1"/>
    </source>
</evidence>
<accession>H8YY06</accession>
<keyword evidence="12" id="KW-1185">Reference proteome</keyword>
<dbReference type="SFLD" id="SFLDG01082">
    <property type="entry name" value="B12-binding_domain_containing"/>
    <property type="match status" value="1"/>
</dbReference>
<dbReference type="InterPro" id="IPR023404">
    <property type="entry name" value="rSAM_horseshoe"/>
</dbReference>
<dbReference type="PROSITE" id="PS01278">
    <property type="entry name" value="MTTASE_RADICAL"/>
    <property type="match status" value="1"/>
</dbReference>
<evidence type="ECO:0000259" key="9">
    <source>
        <dbReference type="PROSITE" id="PS51449"/>
    </source>
</evidence>
<sequence>MHIRLETLGCRLNEAELQRWAREFQALGHSPSASGQDTDRPVDLVVVNTCAVTQEAVRKSRQLLRRVQRQNPRARLIVSGCATALDESSGKPTGIDHSGIDLLIANSDKDRLVEIATRELALPVMPTTAQTSQANPLFARGRQRAFVKIQDGCRYQCTFCITTIARGPERSRPLAEIVAEVQEAATEGIQEAVLTGVHATGYGADINSRLEDLIAAVLQDTDIPRLRLGSIEPWGLSEGFWRLFENPRLAPHLHLPLQSGSDHILRRMGRRCDSSAYRALIAQARQSITDFNPTTDIILGFPGESESDWRETMTTVAEIGFSHVHIFSYSPRPGTRAAEMPEQVPDQIKRVRTEQLHQLAEELRARAFDAHLGRTMPVLLENGFAGARGDTLFGYTLNYLPVRLDISSAAGRIHQDWLNQIESLTLNSISQDSKALVGTPLAESDTTATRADTHQPMAERGPVASSP</sequence>
<keyword evidence="2" id="KW-0004">4Fe-4S</keyword>
<reference evidence="11 12" key="2">
    <citation type="submission" date="2011-11" db="EMBL/GenBank/DDBJ databases">
        <authorList>
            <consortium name="US DOE Joint Genome Institute"/>
            <person name="Lucas S."/>
            <person name="Han J."/>
            <person name="Lapidus A."/>
            <person name="Cheng J.-F."/>
            <person name="Goodwin L."/>
            <person name="Pitluck S."/>
            <person name="Peters L."/>
            <person name="Ovchinnikova G."/>
            <person name="Zhang X."/>
            <person name="Detter J.C."/>
            <person name="Han C."/>
            <person name="Tapia R."/>
            <person name="Land M."/>
            <person name="Hauser L."/>
            <person name="Kyrpides N."/>
            <person name="Ivanova N."/>
            <person name="Pagani I."/>
            <person name="Vogl K."/>
            <person name="Liu Z."/>
            <person name="Overmann J."/>
            <person name="Frigaard N.-U."/>
            <person name="Bryant D."/>
            <person name="Woyke T."/>
        </authorList>
    </citation>
    <scope>NUCLEOTIDE SEQUENCE [LARGE SCALE GENOMIC DNA]</scope>
    <source>
        <strain evidence="11 12">970</strain>
    </source>
</reference>
<dbReference type="InterPro" id="IPR006638">
    <property type="entry name" value="Elp3/MiaA/NifB-like_rSAM"/>
</dbReference>
<evidence type="ECO:0000256" key="8">
    <source>
        <dbReference type="SAM" id="MobiDB-lite"/>
    </source>
</evidence>
<dbReference type="SMART" id="SM00729">
    <property type="entry name" value="Elp3"/>
    <property type="match status" value="1"/>
</dbReference>
<keyword evidence="3 11" id="KW-0808">Transferase</keyword>
<dbReference type="PROSITE" id="PS51918">
    <property type="entry name" value="RADICAL_SAM"/>
    <property type="match status" value="1"/>
</dbReference>
<proteinExistence type="predicted"/>
<dbReference type="GO" id="GO:0035598">
    <property type="term" value="F:tRNA (N(6)-L-threonylcarbamoyladenosine(37)-C(2))-methylthiotransferase activity"/>
    <property type="evidence" value="ECO:0007669"/>
    <property type="project" value="TreeGrafter"/>
</dbReference>
<dbReference type="PANTHER" id="PTHR11918">
    <property type="entry name" value="RADICAL SAM PROTEINS"/>
    <property type="match status" value="1"/>
</dbReference>
<dbReference type="STRING" id="631362.Thi970DRAFT_00992"/>
<dbReference type="Gene3D" id="3.40.50.12160">
    <property type="entry name" value="Methylthiotransferase, N-terminal domain"/>
    <property type="match status" value="1"/>
</dbReference>
<reference evidence="12" key="1">
    <citation type="submission" date="2011-06" db="EMBL/GenBank/DDBJ databases">
        <authorList>
            <consortium name="US DOE Joint Genome Institute (JGI-PGF)"/>
            <person name="Lucas S."/>
            <person name="Han J."/>
            <person name="Lapidus A."/>
            <person name="Cheng J.-F."/>
            <person name="Goodwin L."/>
            <person name="Pitluck S."/>
            <person name="Peters L."/>
            <person name="Land M.L."/>
            <person name="Hauser L."/>
            <person name="Vogl K."/>
            <person name="Liu Z."/>
            <person name="Overmann J."/>
            <person name="Frigaard N.-U."/>
            <person name="Bryant D.A."/>
            <person name="Woyke T.J."/>
        </authorList>
    </citation>
    <scope>NUCLEOTIDE SEQUENCE [LARGE SCALE GENOMIC DNA]</scope>
    <source>
        <strain evidence="12">970</strain>
    </source>
</reference>
<evidence type="ECO:0000256" key="2">
    <source>
        <dbReference type="ARBA" id="ARBA00022485"/>
    </source>
</evidence>
<dbReference type="EMBL" id="JH603168">
    <property type="protein sequence ID" value="EIC23332.1"/>
    <property type="molecule type" value="Genomic_DNA"/>
</dbReference>
<dbReference type="SUPFAM" id="SSF102114">
    <property type="entry name" value="Radical SAM enzymes"/>
    <property type="match status" value="1"/>
</dbReference>
<dbReference type="HOGENOM" id="CLU_018697_1_0_6"/>
<feature type="region of interest" description="Disordered" evidence="8">
    <location>
        <begin position="440"/>
        <end position="467"/>
    </location>
</feature>
<dbReference type="Pfam" id="PF04055">
    <property type="entry name" value="Radical_SAM"/>
    <property type="match status" value="1"/>
</dbReference>
<keyword evidence="5" id="KW-0479">Metal-binding</keyword>
<dbReference type="GO" id="GO:0051539">
    <property type="term" value="F:4 iron, 4 sulfur cluster binding"/>
    <property type="evidence" value="ECO:0007669"/>
    <property type="project" value="UniProtKB-KW"/>
</dbReference>
<dbReference type="OrthoDB" id="9805215at2"/>
<gene>
    <name evidence="11" type="ORF">Thi970DRAFT_00992</name>
</gene>
<keyword evidence="7" id="KW-0411">Iron-sulfur</keyword>
<evidence type="ECO:0000256" key="5">
    <source>
        <dbReference type="ARBA" id="ARBA00022723"/>
    </source>
</evidence>
<protein>
    <submittedName>
        <fullName evidence="11">Radical SAM methylthiotransferase, MiaB/RimO family</fullName>
    </submittedName>
</protein>
<evidence type="ECO:0000256" key="6">
    <source>
        <dbReference type="ARBA" id="ARBA00023004"/>
    </source>
</evidence>
<dbReference type="PANTHER" id="PTHR11918:SF45">
    <property type="entry name" value="THREONYLCARBAMOYLADENOSINE TRNA METHYLTHIOTRANSFERASE"/>
    <property type="match status" value="1"/>
</dbReference>
<dbReference type="InterPro" id="IPR020612">
    <property type="entry name" value="Methylthiotransferase_CS"/>
</dbReference>
<dbReference type="Gene3D" id="3.80.30.20">
    <property type="entry name" value="tm_1862 like domain"/>
    <property type="match status" value="1"/>
</dbReference>
<feature type="domain" description="Radical SAM core" evidence="10">
    <location>
        <begin position="139"/>
        <end position="366"/>
    </location>
</feature>
<evidence type="ECO:0000256" key="3">
    <source>
        <dbReference type="ARBA" id="ARBA00022679"/>
    </source>
</evidence>
<dbReference type="InterPro" id="IPR005839">
    <property type="entry name" value="Methylthiotransferase"/>
</dbReference>
<evidence type="ECO:0000256" key="7">
    <source>
        <dbReference type="ARBA" id="ARBA00023014"/>
    </source>
</evidence>
<dbReference type="Pfam" id="PF00919">
    <property type="entry name" value="UPF0004"/>
    <property type="match status" value="1"/>
</dbReference>
<organism evidence="11 12">
    <name type="scientific">Thiorhodovibrio frisius</name>
    <dbReference type="NCBI Taxonomy" id="631362"/>
    <lineage>
        <taxon>Bacteria</taxon>
        <taxon>Pseudomonadati</taxon>
        <taxon>Pseudomonadota</taxon>
        <taxon>Gammaproteobacteria</taxon>
        <taxon>Chromatiales</taxon>
        <taxon>Chromatiaceae</taxon>
        <taxon>Thiorhodovibrio</taxon>
    </lineage>
</organism>
<keyword evidence="6" id="KW-0408">Iron</keyword>
<evidence type="ECO:0000256" key="1">
    <source>
        <dbReference type="ARBA" id="ARBA00001966"/>
    </source>
</evidence>
<dbReference type="AlphaFoldDB" id="H8YY06"/>
<evidence type="ECO:0000313" key="12">
    <source>
        <dbReference type="Proteomes" id="UP000002964"/>
    </source>
</evidence>
<feature type="domain" description="MTTase N-terminal" evidence="9">
    <location>
        <begin position="1"/>
        <end position="121"/>
    </location>
</feature>
<dbReference type="InterPro" id="IPR038135">
    <property type="entry name" value="Methylthiotransferase_N_sf"/>
</dbReference>
<keyword evidence="4" id="KW-0949">S-adenosyl-L-methionine</keyword>
<dbReference type="InterPro" id="IPR058240">
    <property type="entry name" value="rSAM_sf"/>
</dbReference>
<dbReference type="PROSITE" id="PS51449">
    <property type="entry name" value="MTTASE_N"/>
    <property type="match status" value="1"/>
</dbReference>
<dbReference type="eggNOG" id="COG0621">
    <property type="taxonomic scope" value="Bacteria"/>
</dbReference>
<evidence type="ECO:0000259" key="10">
    <source>
        <dbReference type="PROSITE" id="PS51918"/>
    </source>
</evidence>
<comment type="cofactor">
    <cofactor evidence="1">
        <name>[4Fe-4S] cluster</name>
        <dbReference type="ChEBI" id="CHEBI:49883"/>
    </cofactor>
</comment>
<dbReference type="CDD" id="cd01335">
    <property type="entry name" value="Radical_SAM"/>
    <property type="match status" value="1"/>
</dbReference>
<evidence type="ECO:0000256" key="4">
    <source>
        <dbReference type="ARBA" id="ARBA00022691"/>
    </source>
</evidence>